<feature type="transmembrane region" description="Helical" evidence="1">
    <location>
        <begin position="49"/>
        <end position="67"/>
    </location>
</feature>
<sequence>MILDAGMIIAGGYFLYWQNKIDVRAGYALFQVFFAGILAALLVESGSASVAYIIFSAAFVTLVIMAGTSGLTPTKVIATGVFSRVIPYTKLSAITLTPLDLPNGRQMVVAIFNLTPRRFVRMTFRSDLASLIAVLRPRVPENIQIAVEHVQ</sequence>
<feature type="transmembrane region" description="Helical" evidence="1">
    <location>
        <begin position="25"/>
        <end position="43"/>
    </location>
</feature>
<gene>
    <name evidence="2" type="ORF">FD01_GL001758</name>
</gene>
<protein>
    <submittedName>
        <fullName evidence="2">Uncharacterized protein</fullName>
    </submittedName>
</protein>
<evidence type="ECO:0000256" key="1">
    <source>
        <dbReference type="SAM" id="Phobius"/>
    </source>
</evidence>
<evidence type="ECO:0000313" key="2">
    <source>
        <dbReference type="EMBL" id="KRL43225.1"/>
    </source>
</evidence>
<accession>A0A0R1QF52</accession>
<keyword evidence="1" id="KW-0472">Membrane</keyword>
<comment type="caution">
    <text evidence="2">The sequence shown here is derived from an EMBL/GenBank/DDBJ whole genome shotgun (WGS) entry which is preliminary data.</text>
</comment>
<name>A0A0R1QF52_9LACO</name>
<dbReference type="Proteomes" id="UP000051790">
    <property type="component" value="Unassembled WGS sequence"/>
</dbReference>
<proteinExistence type="predicted"/>
<dbReference type="AlphaFoldDB" id="A0A0R1QF52"/>
<organism evidence="2 3">
    <name type="scientific">Lacticaseibacillus manihotivorans DSM 13343 = JCM 12514</name>
    <dbReference type="NCBI Taxonomy" id="1423769"/>
    <lineage>
        <taxon>Bacteria</taxon>
        <taxon>Bacillati</taxon>
        <taxon>Bacillota</taxon>
        <taxon>Bacilli</taxon>
        <taxon>Lactobacillales</taxon>
        <taxon>Lactobacillaceae</taxon>
        <taxon>Lacticaseibacillus</taxon>
    </lineage>
</organism>
<keyword evidence="3" id="KW-1185">Reference proteome</keyword>
<reference evidence="2 3" key="1">
    <citation type="journal article" date="2015" name="Genome Announc.">
        <title>Expanding the biotechnology potential of lactobacilli through comparative genomics of 213 strains and associated genera.</title>
        <authorList>
            <person name="Sun Z."/>
            <person name="Harris H.M."/>
            <person name="McCann A."/>
            <person name="Guo C."/>
            <person name="Argimon S."/>
            <person name="Zhang W."/>
            <person name="Yang X."/>
            <person name="Jeffery I.B."/>
            <person name="Cooney J.C."/>
            <person name="Kagawa T.F."/>
            <person name="Liu W."/>
            <person name="Song Y."/>
            <person name="Salvetti E."/>
            <person name="Wrobel A."/>
            <person name="Rasinkangas P."/>
            <person name="Parkhill J."/>
            <person name="Rea M.C."/>
            <person name="O'Sullivan O."/>
            <person name="Ritari J."/>
            <person name="Douillard F.P."/>
            <person name="Paul Ross R."/>
            <person name="Yang R."/>
            <person name="Briner A.E."/>
            <person name="Felis G.E."/>
            <person name="de Vos W.M."/>
            <person name="Barrangou R."/>
            <person name="Klaenhammer T.R."/>
            <person name="Caufield P.W."/>
            <person name="Cui Y."/>
            <person name="Zhang H."/>
            <person name="O'Toole P.W."/>
        </authorList>
    </citation>
    <scope>NUCLEOTIDE SEQUENCE [LARGE SCALE GENOMIC DNA]</scope>
    <source>
        <strain evidence="2 3">DSM 13343</strain>
    </source>
</reference>
<dbReference type="EMBL" id="AZEU01000206">
    <property type="protein sequence ID" value="KRL43225.1"/>
    <property type="molecule type" value="Genomic_DNA"/>
</dbReference>
<evidence type="ECO:0000313" key="3">
    <source>
        <dbReference type="Proteomes" id="UP000051790"/>
    </source>
</evidence>
<keyword evidence="1" id="KW-1133">Transmembrane helix</keyword>
<keyword evidence="1" id="KW-0812">Transmembrane</keyword>
<dbReference type="PATRIC" id="fig|1423769.4.peg.1881"/>